<keyword evidence="3" id="KW-1185">Reference proteome</keyword>
<evidence type="ECO:0000256" key="1">
    <source>
        <dbReference type="SAM" id="Phobius"/>
    </source>
</evidence>
<feature type="transmembrane region" description="Helical" evidence="1">
    <location>
        <begin position="12"/>
        <end position="31"/>
    </location>
</feature>
<accession>A0ABZ0U3K2</accession>
<proteinExistence type="predicted"/>
<reference evidence="2 3" key="1">
    <citation type="submission" date="2023-12" db="EMBL/GenBank/DDBJ databases">
        <authorList>
            <person name="Manesh M.J.H."/>
            <person name="Bing R.G."/>
            <person name="Willard D.J."/>
            <person name="Kelly R.M."/>
        </authorList>
    </citation>
    <scope>NUCLEOTIDE SEQUENCE [LARGE SCALE GENOMIC DNA]</scope>
    <source>
        <strain evidence="2 3">DSM 8977</strain>
    </source>
</reference>
<feature type="transmembrane region" description="Helical" evidence="1">
    <location>
        <begin position="37"/>
        <end position="57"/>
    </location>
</feature>
<evidence type="ECO:0000313" key="3">
    <source>
        <dbReference type="Proteomes" id="UP001322744"/>
    </source>
</evidence>
<keyword evidence="1" id="KW-0472">Membrane</keyword>
<evidence type="ECO:0000313" key="2">
    <source>
        <dbReference type="EMBL" id="WPX09318.1"/>
    </source>
</evidence>
<feature type="transmembrane region" description="Helical" evidence="1">
    <location>
        <begin position="69"/>
        <end position="89"/>
    </location>
</feature>
<keyword evidence="1" id="KW-0812">Transmembrane</keyword>
<protein>
    <submittedName>
        <fullName evidence="2">Uncharacterized protein</fullName>
    </submittedName>
</protein>
<sequence length="129" mass="14547">MSAKSFTIKILRISIWLIGIILTILGIYLFIISKSAFILEIFLIVGVSGILFIEIAIKNFSQHIPLKLKIWNIAKLSLIVLFIVTISVFTNSASINSMLELLLIISMIAMLTAVIFITERKLKKKLQKI</sequence>
<dbReference type="RefSeq" id="WP_045173978.1">
    <property type="nucleotide sequence ID" value="NZ_CP139957.1"/>
</dbReference>
<feature type="transmembrane region" description="Helical" evidence="1">
    <location>
        <begin position="101"/>
        <end position="118"/>
    </location>
</feature>
<organism evidence="2 3">
    <name type="scientific">Anaerocellum danielii</name>
    <dbReference type="NCBI Taxonomy" id="1387557"/>
    <lineage>
        <taxon>Bacteria</taxon>
        <taxon>Bacillati</taxon>
        <taxon>Bacillota</taxon>
        <taxon>Bacillota incertae sedis</taxon>
        <taxon>Caldicellulosiruptorales</taxon>
        <taxon>Caldicellulosiruptoraceae</taxon>
        <taxon>Anaerocellum</taxon>
    </lineage>
</organism>
<dbReference type="Proteomes" id="UP001322744">
    <property type="component" value="Chromosome"/>
</dbReference>
<dbReference type="EMBL" id="CP139957">
    <property type="protein sequence ID" value="WPX09318.1"/>
    <property type="molecule type" value="Genomic_DNA"/>
</dbReference>
<name>A0ABZ0U3K2_9FIRM</name>
<gene>
    <name evidence="2" type="ORF">SOJ16_000517</name>
</gene>
<keyword evidence="1" id="KW-1133">Transmembrane helix</keyword>